<comment type="caution">
    <text evidence="3">The sequence shown here is derived from an EMBL/GenBank/DDBJ whole genome shotgun (WGS) entry which is preliminary data.</text>
</comment>
<dbReference type="EMBL" id="WNDV01000012">
    <property type="protein sequence ID" value="KAF1036315.1"/>
    <property type="molecule type" value="Genomic_DNA"/>
</dbReference>
<dbReference type="RefSeq" id="WP_278647797.1">
    <property type="nucleotide sequence ID" value="NZ_WNDV01000012.1"/>
</dbReference>
<keyword evidence="1" id="KW-0560">Oxidoreductase</keyword>
<dbReference type="GO" id="GO:0016491">
    <property type="term" value="F:oxidoreductase activity"/>
    <property type="evidence" value="ECO:0007669"/>
    <property type="project" value="UniProtKB-KW"/>
</dbReference>
<dbReference type="AlphaFoldDB" id="A0A833V0A1"/>
<evidence type="ECO:0000313" key="4">
    <source>
        <dbReference type="Proteomes" id="UP000467522"/>
    </source>
</evidence>
<dbReference type="InterPro" id="IPR036812">
    <property type="entry name" value="NAD(P)_OxRdtase_dom_sf"/>
</dbReference>
<evidence type="ECO:0000259" key="2">
    <source>
        <dbReference type="Pfam" id="PF00248"/>
    </source>
</evidence>
<dbReference type="PANTHER" id="PTHR43625:SF27">
    <property type="entry name" value="ALDO-KETO REDUCTASE"/>
    <property type="match status" value="1"/>
</dbReference>
<dbReference type="InterPro" id="IPR050791">
    <property type="entry name" value="Aldo-Keto_reductase"/>
</dbReference>
<dbReference type="SUPFAM" id="SSF51430">
    <property type="entry name" value="NAD(P)-linked oxidoreductase"/>
    <property type="match status" value="1"/>
</dbReference>
<protein>
    <submittedName>
        <fullName evidence="3">Aldo-keto reductase IolS</fullName>
    </submittedName>
</protein>
<evidence type="ECO:0000313" key="3">
    <source>
        <dbReference type="EMBL" id="KAF1036315.1"/>
    </source>
</evidence>
<name>A0A833V0A1_BURL3</name>
<dbReference type="Pfam" id="PF00248">
    <property type="entry name" value="Aldo_ket_red"/>
    <property type="match status" value="1"/>
</dbReference>
<dbReference type="InterPro" id="IPR023210">
    <property type="entry name" value="NADP_OxRdtase_dom"/>
</dbReference>
<organism evidence="3 4">
    <name type="scientific">Burkholderia lata (strain ATCC 17760 / DSM 23089 / LMG 22485 / NCIMB 9086 / R18194 / 383)</name>
    <dbReference type="NCBI Taxonomy" id="482957"/>
    <lineage>
        <taxon>Bacteria</taxon>
        <taxon>Pseudomonadati</taxon>
        <taxon>Pseudomonadota</taxon>
        <taxon>Betaproteobacteria</taxon>
        <taxon>Burkholderiales</taxon>
        <taxon>Burkholderiaceae</taxon>
        <taxon>Burkholderia</taxon>
        <taxon>Burkholderia cepacia complex</taxon>
    </lineage>
</organism>
<dbReference type="Proteomes" id="UP000467522">
    <property type="component" value="Unassembled WGS sequence"/>
</dbReference>
<accession>A0A833V0A1</accession>
<gene>
    <name evidence="3" type="primary">iolS_2</name>
    <name evidence="3" type="ORF">GAK33_03874</name>
</gene>
<feature type="domain" description="NADP-dependent oxidoreductase" evidence="2">
    <location>
        <begin position="16"/>
        <end position="306"/>
    </location>
</feature>
<proteinExistence type="predicted"/>
<sequence length="327" mass="35830">MQQRMLGKSGLEVSAIGLGCMGLSYGYGPATDTASGIALIRAAFERGVTFFDTAEAYGPFVNEELVGEAVAPFRDQVVIATKFGFEDGQPMKGVDSRPSHIRDVADAALKRLKIDRIDLFYQHRVDPNVPIEDVAGTVKDLIREGKVAHFGLSEAGEQTIRRAHAVQPVAALQSEYSLWWREPEARILPTLEELGIGFVPFSPLGKGFLTGAIDANTTFAENDFRNVVPRFSEENRKANAGLVDLLGRIATDKGVTRAQIALAWLLARKPWIVPIPGTTKLHRLDENVGAAEVVLTADDLAAIETALQQIRIVGERYPAHFQQRIDR</sequence>
<dbReference type="PANTHER" id="PTHR43625">
    <property type="entry name" value="AFLATOXIN B1 ALDEHYDE REDUCTASE"/>
    <property type="match status" value="1"/>
</dbReference>
<reference evidence="4" key="1">
    <citation type="journal article" date="2020" name="MBio">
        <title>Horizontal gene transfer to a defensive symbiont with a reduced genome amongst a multipartite beetle microbiome.</title>
        <authorList>
            <person name="Waterworth S.C."/>
            <person name="Florez L.V."/>
            <person name="Rees E.R."/>
            <person name="Hertweck C."/>
            <person name="Kaltenpoth M."/>
            <person name="Kwan J.C."/>
        </authorList>
    </citation>
    <scope>NUCLEOTIDE SEQUENCE [LARGE SCALE GENOMIC DNA]</scope>
</reference>
<dbReference type="Gene3D" id="3.20.20.100">
    <property type="entry name" value="NADP-dependent oxidoreductase domain"/>
    <property type="match status" value="1"/>
</dbReference>
<dbReference type="CDD" id="cd19078">
    <property type="entry name" value="AKR_AKR13C1_2"/>
    <property type="match status" value="1"/>
</dbReference>
<dbReference type="GO" id="GO:0005737">
    <property type="term" value="C:cytoplasm"/>
    <property type="evidence" value="ECO:0007669"/>
    <property type="project" value="TreeGrafter"/>
</dbReference>
<evidence type="ECO:0000256" key="1">
    <source>
        <dbReference type="ARBA" id="ARBA00023002"/>
    </source>
</evidence>